<name>E4Y0F2_OIKDI</name>
<reference evidence="1" key="1">
    <citation type="journal article" date="2010" name="Science">
        <title>Plasticity of animal genome architecture unmasked by rapid evolution of a pelagic tunicate.</title>
        <authorList>
            <person name="Denoeud F."/>
            <person name="Henriet S."/>
            <person name="Mungpakdee S."/>
            <person name="Aury J.M."/>
            <person name="Da Silva C."/>
            <person name="Brinkmann H."/>
            <person name="Mikhaleva J."/>
            <person name="Olsen L.C."/>
            <person name="Jubin C."/>
            <person name="Canestro C."/>
            <person name="Bouquet J.M."/>
            <person name="Danks G."/>
            <person name="Poulain J."/>
            <person name="Campsteijn C."/>
            <person name="Adamski M."/>
            <person name="Cross I."/>
            <person name="Yadetie F."/>
            <person name="Muffato M."/>
            <person name="Louis A."/>
            <person name="Butcher S."/>
            <person name="Tsagkogeorga G."/>
            <person name="Konrad A."/>
            <person name="Singh S."/>
            <person name="Jensen M.F."/>
            <person name="Cong E.H."/>
            <person name="Eikeseth-Otteraa H."/>
            <person name="Noel B."/>
            <person name="Anthouard V."/>
            <person name="Porcel B.M."/>
            <person name="Kachouri-Lafond R."/>
            <person name="Nishino A."/>
            <person name="Ugolini M."/>
            <person name="Chourrout P."/>
            <person name="Nishida H."/>
            <person name="Aasland R."/>
            <person name="Huzurbazar S."/>
            <person name="Westhof E."/>
            <person name="Delsuc F."/>
            <person name="Lehrach H."/>
            <person name="Reinhardt R."/>
            <person name="Weissenbach J."/>
            <person name="Roy S.W."/>
            <person name="Artiguenave F."/>
            <person name="Postlethwait J.H."/>
            <person name="Manak J.R."/>
            <person name="Thompson E.M."/>
            <person name="Jaillon O."/>
            <person name="Du Pasquier L."/>
            <person name="Boudinot P."/>
            <person name="Liberles D.A."/>
            <person name="Volff J.N."/>
            <person name="Philippe H."/>
            <person name="Lenhard B."/>
            <person name="Roest Crollius H."/>
            <person name="Wincker P."/>
            <person name="Chourrout D."/>
        </authorList>
    </citation>
    <scope>NUCLEOTIDE SEQUENCE [LARGE SCALE GENOMIC DNA]</scope>
</reference>
<accession>E4Y0F2</accession>
<protein>
    <submittedName>
        <fullName evidence="1">Uncharacterized protein</fullName>
    </submittedName>
</protein>
<sequence length="57" mass="6275">MLLCREVSSSKSTSPEQFLKAVGSSAVLSTNSKIIFYFCKNNTKNSGSFEISRRPPT</sequence>
<dbReference type="Proteomes" id="UP000001307">
    <property type="component" value="Unassembled WGS sequence"/>
</dbReference>
<dbReference type="InParanoid" id="E4Y0F2"/>
<organism evidence="1">
    <name type="scientific">Oikopleura dioica</name>
    <name type="common">Tunicate</name>
    <dbReference type="NCBI Taxonomy" id="34765"/>
    <lineage>
        <taxon>Eukaryota</taxon>
        <taxon>Metazoa</taxon>
        <taxon>Chordata</taxon>
        <taxon>Tunicata</taxon>
        <taxon>Appendicularia</taxon>
        <taxon>Copelata</taxon>
        <taxon>Oikopleuridae</taxon>
        <taxon>Oikopleura</taxon>
    </lineage>
</organism>
<gene>
    <name evidence="1" type="ORF">GSOID_T00012269001</name>
</gene>
<dbReference type="EMBL" id="FN653491">
    <property type="protein sequence ID" value="CBY15360.1"/>
    <property type="molecule type" value="Genomic_DNA"/>
</dbReference>
<dbReference type="AlphaFoldDB" id="E4Y0F2"/>
<evidence type="ECO:0000313" key="1">
    <source>
        <dbReference type="EMBL" id="CBY15360.1"/>
    </source>
</evidence>
<evidence type="ECO:0000313" key="2">
    <source>
        <dbReference type="Proteomes" id="UP000001307"/>
    </source>
</evidence>
<proteinExistence type="predicted"/>
<keyword evidence="2" id="KW-1185">Reference proteome</keyword>